<dbReference type="CDD" id="cd01335">
    <property type="entry name" value="Radical_SAM"/>
    <property type="match status" value="1"/>
</dbReference>
<dbReference type="SFLD" id="SFLDS00029">
    <property type="entry name" value="Radical_SAM"/>
    <property type="match status" value="1"/>
</dbReference>
<feature type="domain" description="B12-binding" evidence="8">
    <location>
        <begin position="12"/>
        <end position="145"/>
    </location>
</feature>
<evidence type="ECO:0000313" key="10">
    <source>
        <dbReference type="EMBL" id="MBX8632262.1"/>
    </source>
</evidence>
<dbReference type="CDD" id="cd02068">
    <property type="entry name" value="radical_SAM_B12_BD"/>
    <property type="match status" value="1"/>
</dbReference>
<name>A0A8J7YT96_9ARCH</name>
<keyword evidence="7" id="KW-0411">Iron-sulfur</keyword>
<evidence type="ECO:0000256" key="3">
    <source>
        <dbReference type="ARBA" id="ARBA00022679"/>
    </source>
</evidence>
<dbReference type="GO" id="GO:0031419">
    <property type="term" value="F:cobalamin binding"/>
    <property type="evidence" value="ECO:0007669"/>
    <property type="project" value="InterPro"/>
</dbReference>
<evidence type="ECO:0000256" key="7">
    <source>
        <dbReference type="ARBA" id="ARBA00023014"/>
    </source>
</evidence>
<dbReference type="Gene3D" id="3.80.30.20">
    <property type="entry name" value="tm_1862 like domain"/>
    <property type="match status" value="1"/>
</dbReference>
<dbReference type="InterPro" id="IPR006158">
    <property type="entry name" value="Cobalamin-bd"/>
</dbReference>
<dbReference type="PROSITE" id="PS51332">
    <property type="entry name" value="B12_BINDING"/>
    <property type="match status" value="1"/>
</dbReference>
<keyword evidence="4" id="KW-0949">S-adenosyl-L-methionine</keyword>
<dbReference type="EMBL" id="JAHEAC010000039">
    <property type="protein sequence ID" value="MBX8644122.1"/>
    <property type="molecule type" value="Genomic_DNA"/>
</dbReference>
<dbReference type="InterPro" id="IPR007197">
    <property type="entry name" value="rSAM"/>
</dbReference>
<evidence type="ECO:0000259" key="8">
    <source>
        <dbReference type="PROSITE" id="PS51332"/>
    </source>
</evidence>
<sequence length="533" mass="60137">MRVLLIRPSNPSGSAYLTKWGFLPAPLGLLQLAGELLKIEGCRVSIIDMEADRMTADAVMAEIAAFRPDIIGLTIHATAAHTTSCEIARKAKQNFPEVLTVAGGHHATFIPNQLIREGFDVVVLGEGDFTFREIALHVIDGTPFDSIPGIVYRKDGVGVRTRPRQLIQDLDTLALPALHLIDASKYTFTVFGDRSRVLCLETSRGCPYGCDFCSVTPTWGHRWRNKSNSRIMEELLSALKFNYDWVFFTDDIFIVYPNVKQREELFRMMKEADLGYRWIVQMRADVTAKNPDLIRKGAEAGMSVAFMGIESGSPEILRKMHKGLFTPQSVDAVRILSENGVIVLCGMMLGAPYEGISDMLTTIRFSNKLAGAGADAVQFSIYTPLPGTRVFDDAVRNRKLFTLNWDRFDILTPVMKTRVHPAVIQMIQFYANYSFYVRKYIRSKIARIEINERKRELVSRATDFIFRMMPDYIRDMAKFPKELIRTSRLYSSLSKGTGLTLESISELIENSGKIIYQEAAGSTNPYFMISQEH</sequence>
<dbReference type="SUPFAM" id="SSF52242">
    <property type="entry name" value="Cobalamin (vitamin B12)-binding domain"/>
    <property type="match status" value="1"/>
</dbReference>
<reference evidence="11" key="1">
    <citation type="submission" date="2021-05" db="EMBL/GenBank/DDBJ databases">
        <title>Genomic insights into ecological role and evolution of a novel Thermoplasmata order Candidatus Sysuiplasmatales.</title>
        <authorList>
            <person name="Yuan Y."/>
        </authorList>
    </citation>
    <scope>NUCLEOTIDE SEQUENCE</scope>
    <source>
        <strain evidence="11">TUT19-bin139</strain>
        <strain evidence="10">YP2-bin.285</strain>
    </source>
</reference>
<dbReference type="InterPro" id="IPR023404">
    <property type="entry name" value="rSAM_horseshoe"/>
</dbReference>
<evidence type="ECO:0000313" key="11">
    <source>
        <dbReference type="EMBL" id="MBX8644122.1"/>
    </source>
</evidence>
<keyword evidence="3" id="KW-0808">Transferase</keyword>
<comment type="cofactor">
    <cofactor evidence="1">
        <name>[4Fe-4S] cluster</name>
        <dbReference type="ChEBI" id="CHEBI:49883"/>
    </cofactor>
</comment>
<evidence type="ECO:0000313" key="12">
    <source>
        <dbReference type="Proteomes" id="UP000750197"/>
    </source>
</evidence>
<dbReference type="Gene3D" id="3.40.50.280">
    <property type="entry name" value="Cobalamin-binding domain"/>
    <property type="match status" value="1"/>
</dbReference>
<dbReference type="AlphaFoldDB" id="A0A8J7YT96"/>
<dbReference type="PANTHER" id="PTHR43409:SF7">
    <property type="entry name" value="BLL1977 PROTEIN"/>
    <property type="match status" value="1"/>
</dbReference>
<accession>A0A8J7YT96</accession>
<dbReference type="PROSITE" id="PS51918">
    <property type="entry name" value="RADICAL_SAM"/>
    <property type="match status" value="1"/>
</dbReference>
<dbReference type="SUPFAM" id="SSF102114">
    <property type="entry name" value="Radical SAM enzymes"/>
    <property type="match status" value="1"/>
</dbReference>
<proteinExistence type="predicted"/>
<gene>
    <name evidence="10" type="ORF">J9259_07095</name>
    <name evidence="11" type="ORF">KIY12_05285</name>
</gene>
<evidence type="ECO:0000256" key="4">
    <source>
        <dbReference type="ARBA" id="ARBA00022691"/>
    </source>
</evidence>
<protein>
    <submittedName>
        <fullName evidence="11">B12-binding domain-containing radical SAM protein</fullName>
    </submittedName>
</protein>
<dbReference type="PANTHER" id="PTHR43409">
    <property type="entry name" value="ANAEROBIC MAGNESIUM-PROTOPORPHYRIN IX MONOMETHYL ESTER CYCLASE-RELATED"/>
    <property type="match status" value="1"/>
</dbReference>
<dbReference type="SMART" id="SM00729">
    <property type="entry name" value="Elp3"/>
    <property type="match status" value="1"/>
</dbReference>
<dbReference type="SFLD" id="SFLDG01123">
    <property type="entry name" value="methyltransferase_(Class_B)"/>
    <property type="match status" value="1"/>
</dbReference>
<dbReference type="InterPro" id="IPR058240">
    <property type="entry name" value="rSAM_sf"/>
</dbReference>
<evidence type="ECO:0000256" key="5">
    <source>
        <dbReference type="ARBA" id="ARBA00022723"/>
    </source>
</evidence>
<organism evidence="11 12">
    <name type="scientific">Candidatus Sysuiplasma superficiale</name>
    <dbReference type="NCBI Taxonomy" id="2823368"/>
    <lineage>
        <taxon>Archaea</taxon>
        <taxon>Methanobacteriati</taxon>
        <taxon>Thermoplasmatota</taxon>
        <taxon>Thermoplasmata</taxon>
        <taxon>Candidatus Sysuiplasmatales</taxon>
        <taxon>Candidatus Sysuiplasmataceae</taxon>
        <taxon>Candidatus Sysuiplasma</taxon>
    </lineage>
</organism>
<dbReference type="GO" id="GO:0003824">
    <property type="term" value="F:catalytic activity"/>
    <property type="evidence" value="ECO:0007669"/>
    <property type="project" value="InterPro"/>
</dbReference>
<dbReference type="GO" id="GO:0051539">
    <property type="term" value="F:4 iron, 4 sulfur cluster binding"/>
    <property type="evidence" value="ECO:0007669"/>
    <property type="project" value="UniProtKB-KW"/>
</dbReference>
<dbReference type="InterPro" id="IPR051198">
    <property type="entry name" value="BchE-like"/>
</dbReference>
<dbReference type="Pfam" id="PF04055">
    <property type="entry name" value="Radical_SAM"/>
    <property type="match status" value="1"/>
</dbReference>
<evidence type="ECO:0000259" key="9">
    <source>
        <dbReference type="PROSITE" id="PS51918"/>
    </source>
</evidence>
<dbReference type="SFLD" id="SFLDG01082">
    <property type="entry name" value="B12-binding_domain_containing"/>
    <property type="match status" value="1"/>
</dbReference>
<dbReference type="Proteomes" id="UP000750197">
    <property type="component" value="Unassembled WGS sequence"/>
</dbReference>
<evidence type="ECO:0000256" key="1">
    <source>
        <dbReference type="ARBA" id="ARBA00001966"/>
    </source>
</evidence>
<dbReference type="InterPro" id="IPR034466">
    <property type="entry name" value="Methyltransferase_Class_B"/>
</dbReference>
<keyword evidence="5" id="KW-0479">Metal-binding</keyword>
<dbReference type="InterPro" id="IPR036724">
    <property type="entry name" value="Cobalamin-bd_sf"/>
</dbReference>
<evidence type="ECO:0000256" key="2">
    <source>
        <dbReference type="ARBA" id="ARBA00022603"/>
    </source>
</evidence>
<dbReference type="GO" id="GO:0005829">
    <property type="term" value="C:cytosol"/>
    <property type="evidence" value="ECO:0007669"/>
    <property type="project" value="TreeGrafter"/>
</dbReference>
<feature type="domain" description="Radical SAM core" evidence="9">
    <location>
        <begin position="192"/>
        <end position="421"/>
    </location>
</feature>
<dbReference type="Pfam" id="PF02310">
    <property type="entry name" value="B12-binding"/>
    <property type="match status" value="1"/>
</dbReference>
<dbReference type="InterPro" id="IPR006638">
    <property type="entry name" value="Elp3/MiaA/NifB-like_rSAM"/>
</dbReference>
<dbReference type="GO" id="GO:0046872">
    <property type="term" value="F:metal ion binding"/>
    <property type="evidence" value="ECO:0007669"/>
    <property type="project" value="UniProtKB-KW"/>
</dbReference>
<dbReference type="Proteomes" id="UP000716004">
    <property type="component" value="Unassembled WGS sequence"/>
</dbReference>
<comment type="caution">
    <text evidence="11">The sequence shown here is derived from an EMBL/GenBank/DDBJ whole genome shotgun (WGS) entry which is preliminary data.</text>
</comment>
<keyword evidence="2" id="KW-0489">Methyltransferase</keyword>
<evidence type="ECO:0000256" key="6">
    <source>
        <dbReference type="ARBA" id="ARBA00023004"/>
    </source>
</evidence>
<dbReference type="EMBL" id="JAGVSJ010000019">
    <property type="protein sequence ID" value="MBX8632262.1"/>
    <property type="molecule type" value="Genomic_DNA"/>
</dbReference>
<keyword evidence="6" id="KW-0408">Iron</keyword>